<dbReference type="Pfam" id="PF01554">
    <property type="entry name" value="MatE"/>
    <property type="match status" value="1"/>
</dbReference>
<feature type="region of interest" description="Disordered" evidence="3">
    <location>
        <begin position="311"/>
        <end position="418"/>
    </location>
</feature>
<dbReference type="Proteomes" id="UP001418222">
    <property type="component" value="Unassembled WGS sequence"/>
</dbReference>
<feature type="transmembrane region" description="Helical" evidence="2">
    <location>
        <begin position="106"/>
        <end position="129"/>
    </location>
</feature>
<accession>A0AAP0ASQ6</accession>
<keyword evidence="2" id="KW-0472">Membrane</keyword>
<dbReference type="InterPro" id="IPR002528">
    <property type="entry name" value="MATE_fam"/>
</dbReference>
<comment type="caution">
    <text evidence="2">Lacks conserved residue(s) required for the propagation of feature annotation.</text>
</comment>
<dbReference type="AlphaFoldDB" id="A0AAP0ASQ6"/>
<proteinExistence type="inferred from homology"/>
<protein>
    <recommendedName>
        <fullName evidence="2">Protein DETOXIFICATION</fullName>
    </recommendedName>
    <alternativeName>
        <fullName evidence="2">Multidrug and toxic compound extrusion protein</fullName>
    </alternativeName>
</protein>
<comment type="caution">
    <text evidence="4">The sequence shown here is derived from an EMBL/GenBank/DDBJ whole genome shotgun (WGS) entry which is preliminary data.</text>
</comment>
<evidence type="ECO:0000256" key="2">
    <source>
        <dbReference type="RuleBase" id="RU004914"/>
    </source>
</evidence>
<dbReference type="GO" id="GO:0016020">
    <property type="term" value="C:membrane"/>
    <property type="evidence" value="ECO:0007669"/>
    <property type="project" value="InterPro"/>
</dbReference>
<name>A0AAP0ASQ6_9ASPA</name>
<evidence type="ECO:0000313" key="4">
    <source>
        <dbReference type="EMBL" id="KAK8913814.1"/>
    </source>
</evidence>
<organism evidence="4 5">
    <name type="scientific">Platanthera zijinensis</name>
    <dbReference type="NCBI Taxonomy" id="2320716"/>
    <lineage>
        <taxon>Eukaryota</taxon>
        <taxon>Viridiplantae</taxon>
        <taxon>Streptophyta</taxon>
        <taxon>Embryophyta</taxon>
        <taxon>Tracheophyta</taxon>
        <taxon>Spermatophyta</taxon>
        <taxon>Magnoliopsida</taxon>
        <taxon>Liliopsida</taxon>
        <taxon>Asparagales</taxon>
        <taxon>Orchidaceae</taxon>
        <taxon>Orchidoideae</taxon>
        <taxon>Orchideae</taxon>
        <taxon>Orchidinae</taxon>
        <taxon>Platanthera</taxon>
    </lineage>
</organism>
<evidence type="ECO:0000256" key="3">
    <source>
        <dbReference type="SAM" id="MobiDB-lite"/>
    </source>
</evidence>
<dbReference type="EMBL" id="JBBWWQ010000021">
    <property type="protein sequence ID" value="KAK8913814.1"/>
    <property type="molecule type" value="Genomic_DNA"/>
</dbReference>
<dbReference type="PANTHER" id="PTHR11206">
    <property type="entry name" value="MULTIDRUG RESISTANCE PROTEIN"/>
    <property type="match status" value="1"/>
</dbReference>
<dbReference type="GO" id="GO:0015297">
    <property type="term" value="F:antiporter activity"/>
    <property type="evidence" value="ECO:0007669"/>
    <property type="project" value="InterPro"/>
</dbReference>
<evidence type="ECO:0000313" key="5">
    <source>
        <dbReference type="Proteomes" id="UP001418222"/>
    </source>
</evidence>
<gene>
    <name evidence="4" type="primary">DTXL3</name>
    <name evidence="4" type="ORF">KSP39_PZI024057</name>
</gene>
<sequence length="487" mass="54248">MSSIQLAKNPVLHGRSKHIETRYHFLREQVEQKIVEVVYCPTGEQVADIFTKALKAETFDMEYWSFEAIVILSGLLPNPKLETSTMSSCTRVSNELGARNPRAAKLAIFIILVIGTVEAMLLGMTIILMRNTWGQLVSKDKEVISHMASVMPLVAVVQIIDAYQCVFAGIVRGCGWQNICTVINLGSFYGVGLPISVLLAFKFHMGGKARKAVERIQNLSAMGDVTNPSLPQRLDINDLQSIEFQSKDKTFEMEASISGVGILAEDANEKSWRRGNYANMMRRKRERLTPARDFSPEALAGGRHLARAARAKGGLAGPVLPQERRSRRSCRSRGEGCSRHLSQVRRKRERLTPARDFSPEALAGGRHLARAARAKGGLAGPVSPQERRSRRSCRSRGEGCSRHLSQNRERDRERRNARDREREILIGLPQGISRRKYFLAANLLREVSPKPRSRPLLSPGCSRRHSRQDSRCRGLVGLALAGAISPP</sequence>
<comment type="similarity">
    <text evidence="1 2">Belongs to the multi antimicrobial extrusion (MATE) (TC 2.A.66.1) family.</text>
</comment>
<reference evidence="4 5" key="1">
    <citation type="journal article" date="2022" name="Nat. Plants">
        <title>Genomes of leafy and leafless Platanthera orchids illuminate the evolution of mycoheterotrophy.</title>
        <authorList>
            <person name="Li M.H."/>
            <person name="Liu K.W."/>
            <person name="Li Z."/>
            <person name="Lu H.C."/>
            <person name="Ye Q.L."/>
            <person name="Zhang D."/>
            <person name="Wang J.Y."/>
            <person name="Li Y.F."/>
            <person name="Zhong Z.M."/>
            <person name="Liu X."/>
            <person name="Yu X."/>
            <person name="Liu D.K."/>
            <person name="Tu X.D."/>
            <person name="Liu B."/>
            <person name="Hao Y."/>
            <person name="Liao X.Y."/>
            <person name="Jiang Y.T."/>
            <person name="Sun W.H."/>
            <person name="Chen J."/>
            <person name="Chen Y.Q."/>
            <person name="Ai Y."/>
            <person name="Zhai J.W."/>
            <person name="Wu S.S."/>
            <person name="Zhou Z."/>
            <person name="Hsiao Y.Y."/>
            <person name="Wu W.L."/>
            <person name="Chen Y.Y."/>
            <person name="Lin Y.F."/>
            <person name="Hsu J.L."/>
            <person name="Li C.Y."/>
            <person name="Wang Z.W."/>
            <person name="Zhao X."/>
            <person name="Zhong W.Y."/>
            <person name="Ma X.K."/>
            <person name="Ma L."/>
            <person name="Huang J."/>
            <person name="Chen G.Z."/>
            <person name="Huang M.Z."/>
            <person name="Huang L."/>
            <person name="Peng D.H."/>
            <person name="Luo Y.B."/>
            <person name="Zou S.Q."/>
            <person name="Chen S.P."/>
            <person name="Lan S."/>
            <person name="Tsai W.C."/>
            <person name="Van de Peer Y."/>
            <person name="Liu Z.J."/>
        </authorList>
    </citation>
    <scope>NUCLEOTIDE SEQUENCE [LARGE SCALE GENOMIC DNA]</scope>
    <source>
        <strain evidence="4">Lor287</strain>
    </source>
</reference>
<feature type="transmembrane region" description="Helical" evidence="2">
    <location>
        <begin position="150"/>
        <end position="170"/>
    </location>
</feature>
<dbReference type="CDD" id="cd09272">
    <property type="entry name" value="RNase_HI_RT_Ty1"/>
    <property type="match status" value="1"/>
</dbReference>
<dbReference type="GO" id="GO:0042910">
    <property type="term" value="F:xenobiotic transmembrane transporter activity"/>
    <property type="evidence" value="ECO:0007669"/>
    <property type="project" value="InterPro"/>
</dbReference>
<feature type="transmembrane region" description="Helical" evidence="2">
    <location>
        <begin position="176"/>
        <end position="201"/>
    </location>
</feature>
<evidence type="ECO:0000256" key="1">
    <source>
        <dbReference type="ARBA" id="ARBA00010199"/>
    </source>
</evidence>
<keyword evidence="5" id="KW-1185">Reference proteome</keyword>
<keyword evidence="2" id="KW-1133">Transmembrane helix</keyword>
<keyword evidence="2" id="KW-0812">Transmembrane</keyword>
<feature type="compositionally biased region" description="Basic and acidic residues" evidence="3">
    <location>
        <begin position="395"/>
        <end position="418"/>
    </location>
</feature>